<feature type="chain" id="PRO_5004688418" evidence="1">
    <location>
        <begin position="28"/>
        <end position="52"/>
    </location>
</feature>
<feature type="signal peptide" evidence="1">
    <location>
        <begin position="1"/>
        <end position="27"/>
    </location>
</feature>
<proteinExistence type="predicted"/>
<dbReference type="AlphaFoldDB" id="U7UY61"/>
<comment type="caution">
    <text evidence="2">The sequence shown here is derived from an EMBL/GenBank/DDBJ whole genome shotgun (WGS) entry which is preliminary data.</text>
</comment>
<dbReference type="HOGENOM" id="CLU_3084363_0_0_11"/>
<dbReference type="Proteomes" id="UP000017174">
    <property type="component" value="Unassembled WGS sequence"/>
</dbReference>
<protein>
    <submittedName>
        <fullName evidence="2">Uncharacterized protein</fullName>
    </submittedName>
</protein>
<accession>U7UY61</accession>
<dbReference type="EMBL" id="AXZG01000064">
    <property type="protein sequence ID" value="ERT64216.1"/>
    <property type="molecule type" value="Genomic_DNA"/>
</dbReference>
<organism evidence="2 3">
    <name type="scientific">Rothia aeria F0184</name>
    <dbReference type="NCBI Taxonomy" id="888019"/>
    <lineage>
        <taxon>Bacteria</taxon>
        <taxon>Bacillati</taxon>
        <taxon>Actinomycetota</taxon>
        <taxon>Actinomycetes</taxon>
        <taxon>Micrococcales</taxon>
        <taxon>Micrococcaceae</taxon>
        <taxon>Rothia</taxon>
    </lineage>
</organism>
<keyword evidence="1" id="KW-0732">Signal</keyword>
<dbReference type="PROSITE" id="PS51257">
    <property type="entry name" value="PROKAR_LIPOPROTEIN"/>
    <property type="match status" value="1"/>
</dbReference>
<name>U7UY61_9MICC</name>
<reference evidence="2 3" key="1">
    <citation type="submission" date="2013-08" db="EMBL/GenBank/DDBJ databases">
        <authorList>
            <person name="Weinstock G."/>
            <person name="Sodergren E."/>
            <person name="Wylie T."/>
            <person name="Fulton L."/>
            <person name="Fulton R."/>
            <person name="Fronick C."/>
            <person name="O'Laughlin M."/>
            <person name="Godfrey J."/>
            <person name="Miner T."/>
            <person name="Herter B."/>
            <person name="Appelbaum E."/>
            <person name="Cordes M."/>
            <person name="Lek S."/>
            <person name="Wollam A."/>
            <person name="Pepin K.H."/>
            <person name="Palsikar V.B."/>
            <person name="Mitreva M."/>
            <person name="Wilson R.K."/>
        </authorList>
    </citation>
    <scope>NUCLEOTIDE SEQUENCE [LARGE SCALE GENOMIC DNA]</scope>
    <source>
        <strain evidence="2 3">F0184</strain>
    </source>
</reference>
<sequence>MPQLLKLRHRVYLAMFTMLLPAGGAAACRCRSCNITRFVVVPHGPEIPVLCF</sequence>
<gene>
    <name evidence="2" type="ORF">HMPREF0742_02354</name>
</gene>
<evidence type="ECO:0000313" key="3">
    <source>
        <dbReference type="Proteomes" id="UP000017174"/>
    </source>
</evidence>
<evidence type="ECO:0000256" key="1">
    <source>
        <dbReference type="SAM" id="SignalP"/>
    </source>
</evidence>
<evidence type="ECO:0000313" key="2">
    <source>
        <dbReference type="EMBL" id="ERT64216.1"/>
    </source>
</evidence>